<dbReference type="EMBL" id="FR824049">
    <property type="protein sequence ID" value="CCA14494.1"/>
    <property type="molecule type" value="Genomic_DNA"/>
</dbReference>
<reference evidence="1" key="2">
    <citation type="submission" date="2011-02" db="EMBL/GenBank/DDBJ databases">
        <authorList>
            <person name="MacLean D."/>
        </authorList>
    </citation>
    <scope>NUCLEOTIDE SEQUENCE</scope>
</reference>
<proteinExistence type="predicted"/>
<protein>
    <submittedName>
        <fullName evidence="1">AlNc14C4G565 protein</fullName>
    </submittedName>
</protein>
<name>F0W0C2_9STRA</name>
<dbReference type="AlphaFoldDB" id="F0W0C2"/>
<gene>
    <name evidence="1" type="primary">AlNc14C4G565</name>
    <name evidence="1" type="ORF">ALNC14_006370</name>
</gene>
<reference evidence="1" key="1">
    <citation type="journal article" date="2011" name="PLoS Biol.">
        <title>Gene gain and loss during evolution of obligate parasitism in the white rust pathogen of Arabidopsis thaliana.</title>
        <authorList>
            <person name="Kemen E."/>
            <person name="Gardiner A."/>
            <person name="Schultz-Larsen T."/>
            <person name="Kemen A.C."/>
            <person name="Balmuth A.L."/>
            <person name="Robert-Seilaniantz A."/>
            <person name="Bailey K."/>
            <person name="Holub E."/>
            <person name="Studholme D.J."/>
            <person name="Maclean D."/>
            <person name="Jones J.D."/>
        </authorList>
    </citation>
    <scope>NUCLEOTIDE SEQUENCE</scope>
</reference>
<sequence>MLACRASVSCHLAASKGKINLHKLNTRWHFTRNAWCIEVLPVKENSIRRVTSLHKDNMNEHHSCDRHYHCTCSITLTPLPSHNFSHSYVYTRDLLIFIDSKQKIHRNS</sequence>
<accession>F0W0C2</accession>
<organism evidence="1">
    <name type="scientific">Albugo laibachii Nc14</name>
    <dbReference type="NCBI Taxonomy" id="890382"/>
    <lineage>
        <taxon>Eukaryota</taxon>
        <taxon>Sar</taxon>
        <taxon>Stramenopiles</taxon>
        <taxon>Oomycota</taxon>
        <taxon>Peronosporomycetes</taxon>
        <taxon>Albuginales</taxon>
        <taxon>Albuginaceae</taxon>
        <taxon>Albugo</taxon>
    </lineage>
</organism>
<evidence type="ECO:0000313" key="1">
    <source>
        <dbReference type="EMBL" id="CCA14494.1"/>
    </source>
</evidence>
<dbReference type="HOGENOM" id="CLU_2201933_0_0_1"/>